<dbReference type="PANTHER" id="PTHR43711">
    <property type="entry name" value="TWO-COMPONENT HISTIDINE KINASE"/>
    <property type="match status" value="1"/>
</dbReference>
<dbReference type="EC" id="2.7.13.3" evidence="3"/>
<dbReference type="InterPro" id="IPR050736">
    <property type="entry name" value="Sensor_HK_Regulatory"/>
</dbReference>
<dbReference type="SMART" id="SM00388">
    <property type="entry name" value="HisKA"/>
    <property type="match status" value="1"/>
</dbReference>
<protein>
    <recommendedName>
        <fullName evidence="3">histidine kinase</fullName>
        <ecNumber evidence="3">2.7.13.3</ecNumber>
    </recommendedName>
</protein>
<dbReference type="Pfam" id="PF02518">
    <property type="entry name" value="HATPase_c"/>
    <property type="match status" value="1"/>
</dbReference>
<dbReference type="RefSeq" id="WP_146796161.1">
    <property type="nucleotide sequence ID" value="NZ_VOLP01000001.1"/>
</dbReference>
<gene>
    <name evidence="11" type="ORF">ESZ26_00740</name>
    <name evidence="12" type="ORF">ESZ27_15055</name>
</gene>
<sequence>MKKFSLSKLFAINLYSIRKLSILGFTFVALPLVIALIYSANQVTDLSQQSTSAIFNVAELVKTNRQINFTLAKMERSAGQFIILKDQDLLSAYLKDEQVILKALASNNLFKSNPSLLLLNTEFSQAIEYLHRYLTRHPLDESSLTLLQGQFTQLVSIRKKIAEQSNNLLILQVEQVKDSANEVRHGMLKSLLIIPFTLLIAAIFIYLITKPLKQLLGKIHHLALGDFEKKVTLHGSPEMKEIADALEVMRKRLHALELQKSSFIRHISHELKTPLAAIREGTELLYDHSVGELNTEQQEISNIIRSSVTRLQRLIEDLLDFNIVLDSTSLQDTETVDLSSLVAQVLQQRSLDIKQKNLTIDYKNRAIKLKVNAKQLSVILDNLLSNAIKYSYDNNVINIDCSLENSQLSITVIDQGSGIVSSQQEKIFDAFYQGTPAKNAKIKGSGLGLTIVKELLMRLNGTINITSNTGKNSGTAMTITLPNAFLPKTTNGVSV</sequence>
<dbReference type="InterPro" id="IPR004358">
    <property type="entry name" value="Sig_transdc_His_kin-like_C"/>
</dbReference>
<dbReference type="EMBL" id="VOLQ01000034">
    <property type="protein sequence ID" value="TWX64195.1"/>
    <property type="molecule type" value="Genomic_DNA"/>
</dbReference>
<accession>A0A5C6Q5J4</accession>
<keyword evidence="7" id="KW-0902">Two-component regulatory system</keyword>
<dbReference type="InterPro" id="IPR036890">
    <property type="entry name" value="HATPase_C_sf"/>
</dbReference>
<evidence type="ECO:0000313" key="11">
    <source>
        <dbReference type="EMBL" id="TWX62873.1"/>
    </source>
</evidence>
<comment type="subcellular location">
    <subcellularLocation>
        <location evidence="2">Membrane</location>
    </subcellularLocation>
</comment>
<dbReference type="Gene3D" id="1.10.287.130">
    <property type="match status" value="1"/>
</dbReference>
<dbReference type="PANTHER" id="PTHR43711:SF1">
    <property type="entry name" value="HISTIDINE KINASE 1"/>
    <property type="match status" value="1"/>
</dbReference>
<dbReference type="SMART" id="SM00387">
    <property type="entry name" value="HATPase_c"/>
    <property type="match status" value="1"/>
</dbReference>
<feature type="domain" description="HAMP" evidence="10">
    <location>
        <begin position="206"/>
        <end position="258"/>
    </location>
</feature>
<keyword evidence="6 12" id="KW-0418">Kinase</keyword>
<dbReference type="SUPFAM" id="SSF55874">
    <property type="entry name" value="ATPase domain of HSP90 chaperone/DNA topoisomerase II/histidine kinase"/>
    <property type="match status" value="1"/>
</dbReference>
<evidence type="ECO:0000256" key="8">
    <source>
        <dbReference type="SAM" id="Phobius"/>
    </source>
</evidence>
<dbReference type="InterPro" id="IPR036097">
    <property type="entry name" value="HisK_dim/P_sf"/>
</dbReference>
<dbReference type="Proteomes" id="UP000321525">
    <property type="component" value="Unassembled WGS sequence"/>
</dbReference>
<evidence type="ECO:0000256" key="7">
    <source>
        <dbReference type="ARBA" id="ARBA00023012"/>
    </source>
</evidence>
<evidence type="ECO:0000256" key="4">
    <source>
        <dbReference type="ARBA" id="ARBA00022553"/>
    </source>
</evidence>
<dbReference type="Gene3D" id="3.30.565.10">
    <property type="entry name" value="Histidine kinase-like ATPase, C-terminal domain"/>
    <property type="match status" value="1"/>
</dbReference>
<proteinExistence type="predicted"/>
<keyword evidence="13" id="KW-1185">Reference proteome</keyword>
<reference evidence="12 14" key="1">
    <citation type="submission" date="2019-07" db="EMBL/GenBank/DDBJ databases">
        <title>Genomes of sea-ice associated Colwellia species.</title>
        <authorList>
            <person name="Bowman J.P."/>
        </authorList>
    </citation>
    <scope>NUCLEOTIDE SEQUENCE [LARGE SCALE GENOMIC DNA]</scope>
    <source>
        <strain evidence="11 13">ACAM 607</strain>
        <strain evidence="12 14">IC036</strain>
    </source>
</reference>
<dbReference type="InterPro" id="IPR005467">
    <property type="entry name" value="His_kinase_dom"/>
</dbReference>
<evidence type="ECO:0000256" key="1">
    <source>
        <dbReference type="ARBA" id="ARBA00000085"/>
    </source>
</evidence>
<keyword evidence="5" id="KW-0808">Transferase</keyword>
<evidence type="ECO:0000256" key="3">
    <source>
        <dbReference type="ARBA" id="ARBA00012438"/>
    </source>
</evidence>
<dbReference type="Pfam" id="PF00512">
    <property type="entry name" value="HisKA"/>
    <property type="match status" value="1"/>
</dbReference>
<evidence type="ECO:0000313" key="12">
    <source>
        <dbReference type="EMBL" id="TWX64195.1"/>
    </source>
</evidence>
<dbReference type="GO" id="GO:0005886">
    <property type="term" value="C:plasma membrane"/>
    <property type="evidence" value="ECO:0007669"/>
    <property type="project" value="UniProtKB-ARBA"/>
</dbReference>
<feature type="transmembrane region" description="Helical" evidence="8">
    <location>
        <begin position="187"/>
        <end position="208"/>
    </location>
</feature>
<keyword evidence="4" id="KW-0597">Phosphoprotein</keyword>
<feature type="transmembrane region" description="Helical" evidence="8">
    <location>
        <begin position="20"/>
        <end position="40"/>
    </location>
</feature>
<name>A0A5C6Q5J4_9GAMM</name>
<evidence type="ECO:0000256" key="5">
    <source>
        <dbReference type="ARBA" id="ARBA00022679"/>
    </source>
</evidence>
<dbReference type="EMBL" id="VOLR01000001">
    <property type="protein sequence ID" value="TWX62873.1"/>
    <property type="molecule type" value="Genomic_DNA"/>
</dbReference>
<dbReference type="SUPFAM" id="SSF47384">
    <property type="entry name" value="Homodimeric domain of signal transducing histidine kinase"/>
    <property type="match status" value="1"/>
</dbReference>
<dbReference type="PROSITE" id="PS50885">
    <property type="entry name" value="HAMP"/>
    <property type="match status" value="1"/>
</dbReference>
<dbReference type="CDD" id="cd06225">
    <property type="entry name" value="HAMP"/>
    <property type="match status" value="1"/>
</dbReference>
<dbReference type="AlphaFoldDB" id="A0A5C6Q5J4"/>
<dbReference type="FunFam" id="3.30.565.10:FF:000006">
    <property type="entry name" value="Sensor histidine kinase WalK"/>
    <property type="match status" value="1"/>
</dbReference>
<dbReference type="SMART" id="SM00304">
    <property type="entry name" value="HAMP"/>
    <property type="match status" value="1"/>
</dbReference>
<dbReference type="Gene3D" id="6.10.340.10">
    <property type="match status" value="1"/>
</dbReference>
<feature type="domain" description="Histidine kinase" evidence="9">
    <location>
        <begin position="266"/>
        <end position="485"/>
    </location>
</feature>
<dbReference type="Proteomes" id="UP000321917">
    <property type="component" value="Unassembled WGS sequence"/>
</dbReference>
<keyword evidence="8" id="KW-0812">Transmembrane</keyword>
<comment type="caution">
    <text evidence="12">The sequence shown here is derived from an EMBL/GenBank/DDBJ whole genome shotgun (WGS) entry which is preliminary data.</text>
</comment>
<evidence type="ECO:0000313" key="14">
    <source>
        <dbReference type="Proteomes" id="UP000321917"/>
    </source>
</evidence>
<keyword evidence="8" id="KW-0472">Membrane</keyword>
<evidence type="ECO:0000259" key="9">
    <source>
        <dbReference type="PROSITE" id="PS50109"/>
    </source>
</evidence>
<keyword evidence="8" id="KW-1133">Transmembrane helix</keyword>
<dbReference type="PRINTS" id="PR00344">
    <property type="entry name" value="BCTRLSENSOR"/>
</dbReference>
<organism evidence="12 14">
    <name type="scientific">Colwellia hornerae</name>
    <dbReference type="NCBI Taxonomy" id="89402"/>
    <lineage>
        <taxon>Bacteria</taxon>
        <taxon>Pseudomonadati</taxon>
        <taxon>Pseudomonadota</taxon>
        <taxon>Gammaproteobacteria</taxon>
        <taxon>Alteromonadales</taxon>
        <taxon>Colwelliaceae</taxon>
        <taxon>Colwellia</taxon>
    </lineage>
</organism>
<dbReference type="Pfam" id="PF00672">
    <property type="entry name" value="HAMP"/>
    <property type="match status" value="1"/>
</dbReference>
<dbReference type="InterPro" id="IPR003661">
    <property type="entry name" value="HisK_dim/P_dom"/>
</dbReference>
<evidence type="ECO:0000256" key="6">
    <source>
        <dbReference type="ARBA" id="ARBA00022777"/>
    </source>
</evidence>
<dbReference type="CDD" id="cd00082">
    <property type="entry name" value="HisKA"/>
    <property type="match status" value="1"/>
</dbReference>
<dbReference type="InterPro" id="IPR003594">
    <property type="entry name" value="HATPase_dom"/>
</dbReference>
<evidence type="ECO:0000259" key="10">
    <source>
        <dbReference type="PROSITE" id="PS50885"/>
    </source>
</evidence>
<evidence type="ECO:0000313" key="13">
    <source>
        <dbReference type="Proteomes" id="UP000321525"/>
    </source>
</evidence>
<dbReference type="InterPro" id="IPR003660">
    <property type="entry name" value="HAMP_dom"/>
</dbReference>
<dbReference type="GO" id="GO:0000155">
    <property type="term" value="F:phosphorelay sensor kinase activity"/>
    <property type="evidence" value="ECO:0007669"/>
    <property type="project" value="InterPro"/>
</dbReference>
<dbReference type="PROSITE" id="PS50109">
    <property type="entry name" value="HIS_KIN"/>
    <property type="match status" value="1"/>
</dbReference>
<evidence type="ECO:0000256" key="2">
    <source>
        <dbReference type="ARBA" id="ARBA00004370"/>
    </source>
</evidence>
<dbReference type="SUPFAM" id="SSF158472">
    <property type="entry name" value="HAMP domain-like"/>
    <property type="match status" value="1"/>
</dbReference>
<dbReference type="OrthoDB" id="9804645at2"/>
<comment type="catalytic activity">
    <reaction evidence="1">
        <text>ATP + protein L-histidine = ADP + protein N-phospho-L-histidine.</text>
        <dbReference type="EC" id="2.7.13.3"/>
    </reaction>
</comment>